<evidence type="ECO:0000313" key="2">
    <source>
        <dbReference type="EMBL" id="EZH74913.1"/>
    </source>
</evidence>
<reference evidence="2 3" key="1">
    <citation type="submission" date="2014-04" db="EMBL/GenBank/DDBJ databases">
        <title>Aquimarina sp. 22II-S11-z7 Genome Sequencing.</title>
        <authorList>
            <person name="Lai Q."/>
        </authorList>
    </citation>
    <scope>NUCLEOTIDE SEQUENCE [LARGE SCALE GENOMIC DNA]</scope>
    <source>
        <strain evidence="2 3">22II-S11-z7</strain>
    </source>
</reference>
<keyword evidence="1" id="KW-0472">Membrane</keyword>
<organism evidence="2 3">
    <name type="scientific">Aquimarina atlantica</name>
    <dbReference type="NCBI Taxonomy" id="1317122"/>
    <lineage>
        <taxon>Bacteria</taxon>
        <taxon>Pseudomonadati</taxon>
        <taxon>Bacteroidota</taxon>
        <taxon>Flavobacteriia</taxon>
        <taxon>Flavobacteriales</taxon>
        <taxon>Flavobacteriaceae</taxon>
        <taxon>Aquimarina</taxon>
    </lineage>
</organism>
<feature type="transmembrane region" description="Helical" evidence="1">
    <location>
        <begin position="99"/>
        <end position="116"/>
    </location>
</feature>
<dbReference type="OrthoDB" id="979693at2"/>
<dbReference type="Proteomes" id="UP000023541">
    <property type="component" value="Unassembled WGS sequence"/>
</dbReference>
<keyword evidence="3" id="KW-1185">Reference proteome</keyword>
<gene>
    <name evidence="2" type="ORF">ATO12_09275</name>
</gene>
<protein>
    <recommendedName>
        <fullName evidence="4">Beta-carotene 15,15'-monooxygenase</fullName>
    </recommendedName>
</protein>
<evidence type="ECO:0000256" key="1">
    <source>
        <dbReference type="SAM" id="Phobius"/>
    </source>
</evidence>
<evidence type="ECO:0000313" key="3">
    <source>
        <dbReference type="Proteomes" id="UP000023541"/>
    </source>
</evidence>
<feature type="transmembrane region" description="Helical" evidence="1">
    <location>
        <begin position="12"/>
        <end position="33"/>
    </location>
</feature>
<evidence type="ECO:0008006" key="4">
    <source>
        <dbReference type="Google" id="ProtNLM"/>
    </source>
</evidence>
<feature type="transmembrane region" description="Helical" evidence="1">
    <location>
        <begin position="186"/>
        <end position="207"/>
    </location>
</feature>
<dbReference type="STRING" id="1317122.ATO12_09275"/>
<sequence length="338" mass="38459">MNMTTKTHSNLVVFGVPVLLILSVILITKSQIFTSNTSALSIGITLDLLFTIPIVYFVLIKKRNIPKTTIVPFFILGMVIASYIIPQEHQSTLNWAKNWIFPFVELGVGVFVFYKVRQTIQRYKVNAKQELDFFSALKETCSEIVPGKISIFLAMEVAVFYYGFVSWKKRILAENEFTYHKNSGTISLLAALIVIIGVETYVLHILLLKWSVIAAWIASILSVYSSIQIFGFLKSIIKRPITIEDNILHLRYGILSETTIDINNIASIEITNKEIEFDAKTIKLSPLGELESHNMLITLKKENMFSGLYGMKKTYTTIAFFIDDKDRFVSSVKDRLKN</sequence>
<feature type="transmembrane region" description="Helical" evidence="1">
    <location>
        <begin position="39"/>
        <end position="58"/>
    </location>
</feature>
<name>A0A023BZ37_9FLAO</name>
<keyword evidence="1" id="KW-1133">Transmembrane helix</keyword>
<dbReference type="AlphaFoldDB" id="A0A023BZ37"/>
<proteinExistence type="predicted"/>
<feature type="transmembrane region" description="Helical" evidence="1">
    <location>
        <begin position="213"/>
        <end position="233"/>
    </location>
</feature>
<accession>A0A023BZ37</accession>
<feature type="transmembrane region" description="Helical" evidence="1">
    <location>
        <begin position="70"/>
        <end position="87"/>
    </location>
</feature>
<dbReference type="EMBL" id="AQRA01000002">
    <property type="protein sequence ID" value="EZH74913.1"/>
    <property type="molecule type" value="Genomic_DNA"/>
</dbReference>
<keyword evidence="1" id="KW-0812">Transmembrane</keyword>
<comment type="caution">
    <text evidence="2">The sequence shown here is derived from an EMBL/GenBank/DDBJ whole genome shotgun (WGS) entry which is preliminary data.</text>
</comment>
<dbReference type="eggNOG" id="ENOG502Z9IG">
    <property type="taxonomic scope" value="Bacteria"/>
</dbReference>